<keyword evidence="1" id="KW-1133">Transmembrane helix</keyword>
<keyword evidence="1" id="KW-0472">Membrane</keyword>
<dbReference type="RefSeq" id="WP_156989469.1">
    <property type="nucleotide sequence ID" value="NZ_CP060286.1"/>
</dbReference>
<reference evidence="2 4" key="1">
    <citation type="submission" date="2019-09" db="EMBL/GenBank/DDBJ databases">
        <title>Genome sequence of Clostridium sp. EA1.</title>
        <authorList>
            <person name="Poehlein A."/>
            <person name="Bengelsdorf F.R."/>
            <person name="Daniel R."/>
        </authorList>
    </citation>
    <scope>NUCLEOTIDE SEQUENCE [LARGE SCALE GENOMIC DNA]</scope>
    <source>
        <strain evidence="2 4">EA1</strain>
    </source>
</reference>
<dbReference type="OrthoDB" id="2839024at2"/>
<evidence type="ECO:0000313" key="5">
    <source>
        <dbReference type="Proteomes" id="UP000515909"/>
    </source>
</evidence>
<accession>A0A6N8HV17</accession>
<keyword evidence="1" id="KW-0812">Transmembrane</keyword>
<dbReference type="EMBL" id="CP060286">
    <property type="protein sequence ID" value="QNK41504.1"/>
    <property type="molecule type" value="Genomic_DNA"/>
</dbReference>
<evidence type="ECO:0000313" key="4">
    <source>
        <dbReference type="Proteomes" id="UP000469440"/>
    </source>
</evidence>
<proteinExistence type="predicted"/>
<dbReference type="Proteomes" id="UP000469440">
    <property type="component" value="Unassembled WGS sequence"/>
</dbReference>
<dbReference type="EMBL" id="VWXL01000003">
    <property type="protein sequence ID" value="MVB09425.1"/>
    <property type="molecule type" value="Genomic_DNA"/>
</dbReference>
<dbReference type="AlphaFoldDB" id="A0A6N8HV17"/>
<gene>
    <name evidence="2" type="ORF">CAFE_00810</name>
    <name evidence="3" type="ORF">HCR03_04335</name>
</gene>
<keyword evidence="4" id="KW-1185">Reference proteome</keyword>
<sequence>MQKSNRGIILVFLIILGVPLGFFLYGYFTSDTRMYQDWGFIVPSNFKKQYSVSETGGTGDRETYEIYALNGTDTQGDAPFLEKMSSQKSTEMQEQMIAILKILDVDTQKYPNFSHDYQWKVLNKSYSQTKLYIVFDTKLSLIYLVQDIWAS</sequence>
<evidence type="ECO:0000313" key="3">
    <source>
        <dbReference type="EMBL" id="QNK41504.1"/>
    </source>
</evidence>
<protein>
    <submittedName>
        <fullName evidence="2">Uncharacterized protein</fullName>
    </submittedName>
</protein>
<accession>A0A7G8TD13</accession>
<evidence type="ECO:0000313" key="2">
    <source>
        <dbReference type="EMBL" id="MVB09425.1"/>
    </source>
</evidence>
<organism evidence="2 4">
    <name type="scientific">Caproicibacter fermentans</name>
    <dbReference type="NCBI Taxonomy" id="2576756"/>
    <lineage>
        <taxon>Bacteria</taxon>
        <taxon>Bacillati</taxon>
        <taxon>Bacillota</taxon>
        <taxon>Clostridia</taxon>
        <taxon>Eubacteriales</taxon>
        <taxon>Acutalibacteraceae</taxon>
        <taxon>Caproicibacter</taxon>
    </lineage>
</organism>
<name>A0A6N8HV17_9FIRM</name>
<dbReference type="KEGG" id="cfem:HCR03_04335"/>
<dbReference type="Proteomes" id="UP000515909">
    <property type="component" value="Chromosome"/>
</dbReference>
<evidence type="ECO:0000256" key="1">
    <source>
        <dbReference type="SAM" id="Phobius"/>
    </source>
</evidence>
<feature type="transmembrane region" description="Helical" evidence="1">
    <location>
        <begin position="7"/>
        <end position="28"/>
    </location>
</feature>
<reference evidence="3 5" key="2">
    <citation type="submission" date="2020-08" db="EMBL/GenBank/DDBJ databases">
        <title>The isolate Caproiciproducens sp. 7D4C2 produces n-caproate at mildly acidic conditions from hexoses: genome and rBOX comparison with related strains and chain-elongating bacteria.</title>
        <authorList>
            <person name="Esquivel-Elizondo S."/>
            <person name="Bagci C."/>
            <person name="Temovska M."/>
            <person name="Jeon B.S."/>
            <person name="Bessarab I."/>
            <person name="Williams R.B.H."/>
            <person name="Huson D.H."/>
            <person name="Angenent L.T."/>
        </authorList>
    </citation>
    <scope>NUCLEOTIDE SEQUENCE [LARGE SCALE GENOMIC DNA]</scope>
    <source>
        <strain evidence="3 5">7D4C2</strain>
    </source>
</reference>